<dbReference type="Gene3D" id="3.50.50.60">
    <property type="entry name" value="FAD/NAD(P)-binding domain"/>
    <property type="match status" value="1"/>
</dbReference>
<dbReference type="Pfam" id="PF01266">
    <property type="entry name" value="DAO"/>
    <property type="match status" value="1"/>
</dbReference>
<gene>
    <name evidence="3" type="ORF">C0601_09425</name>
</gene>
<dbReference type="GO" id="GO:0016491">
    <property type="term" value="F:oxidoreductase activity"/>
    <property type="evidence" value="ECO:0007669"/>
    <property type="project" value="UniProtKB-KW"/>
</dbReference>
<dbReference type="SUPFAM" id="SSF51905">
    <property type="entry name" value="FAD/NAD(P)-binding domain"/>
    <property type="match status" value="1"/>
</dbReference>
<evidence type="ECO:0000313" key="4">
    <source>
        <dbReference type="Proteomes" id="UP000234857"/>
    </source>
</evidence>
<evidence type="ECO:0000313" key="3">
    <source>
        <dbReference type="EMBL" id="PLX16687.1"/>
    </source>
</evidence>
<dbReference type="Gene3D" id="3.30.9.10">
    <property type="entry name" value="D-Amino Acid Oxidase, subunit A, domain 2"/>
    <property type="match status" value="1"/>
</dbReference>
<feature type="domain" description="FAD dependent oxidoreductase" evidence="2">
    <location>
        <begin position="7"/>
        <end position="349"/>
    </location>
</feature>
<accession>A0A2N5ZDF1</accession>
<reference evidence="3 4" key="1">
    <citation type="submission" date="2017-11" db="EMBL/GenBank/DDBJ databases">
        <title>Genome-resolved metagenomics identifies genetic mobility, metabolic interactions, and unexpected diversity in perchlorate-reducing communities.</title>
        <authorList>
            <person name="Barnum T.P."/>
            <person name="Figueroa I.A."/>
            <person name="Carlstrom C.I."/>
            <person name="Lucas L.N."/>
            <person name="Engelbrektson A.L."/>
            <person name="Coates J.D."/>
        </authorList>
    </citation>
    <scope>NUCLEOTIDE SEQUENCE [LARGE SCALE GENOMIC DNA]</scope>
    <source>
        <strain evidence="3">BM706</strain>
    </source>
</reference>
<comment type="caution">
    <text evidence="3">The sequence shown here is derived from an EMBL/GenBank/DDBJ whole genome shotgun (WGS) entry which is preliminary data.</text>
</comment>
<dbReference type="GO" id="GO:0005737">
    <property type="term" value="C:cytoplasm"/>
    <property type="evidence" value="ECO:0007669"/>
    <property type="project" value="TreeGrafter"/>
</dbReference>
<proteinExistence type="predicted"/>
<evidence type="ECO:0000259" key="2">
    <source>
        <dbReference type="Pfam" id="PF01266"/>
    </source>
</evidence>
<dbReference type="InterPro" id="IPR006076">
    <property type="entry name" value="FAD-dep_OxRdtase"/>
</dbReference>
<organism evidence="3 4">
    <name type="scientific">Muiribacterium halophilum</name>
    <dbReference type="NCBI Taxonomy" id="2053465"/>
    <lineage>
        <taxon>Bacteria</taxon>
        <taxon>Candidatus Muiribacteriota</taxon>
        <taxon>Candidatus Muiribacteriia</taxon>
        <taxon>Candidatus Muiribacteriales</taxon>
        <taxon>Candidatus Muiribacteriaceae</taxon>
        <taxon>Candidatus Muiribacterium</taxon>
    </lineage>
</organism>
<evidence type="ECO:0000256" key="1">
    <source>
        <dbReference type="ARBA" id="ARBA00023002"/>
    </source>
</evidence>
<keyword evidence="1" id="KW-0560">Oxidoreductase</keyword>
<dbReference type="PANTHER" id="PTHR13847">
    <property type="entry name" value="SARCOSINE DEHYDROGENASE-RELATED"/>
    <property type="match status" value="1"/>
</dbReference>
<sequence>MNKKASVVIIGGGINGCALAYELAKKGVKDVMVIEKNFLASGSTGRCGGGFRQQWSTPMNIKFAMESVDIFSRLDEELQYKTEYYQGGYLILAYTPEEIRQFEKNVRLQREMGLDVRLIEPKECLKIVPDLNIDGVLGATYCKSDGHANPFYVTQAYAKKAKEMGVQFLLDTEVIAIDSHNDRITAVQTDKGKIMTDTVVNAAGGHAHLVSSMLGLDIPVKPYRHEILVTEPVNRIFDPMIISFHYHIYMRQELNGGILMGQGDPNEPSSFNVEGSFDFINQVCKKGMKIMPVLENISVVRQWAGLYAVTPDAQPILGPVPPFDNFIHIVGFSGHGFMLAPRVAQHITDYIVDNKLSDEIKNCSIDRFKNMDLDVDVNVV</sequence>
<dbReference type="SUPFAM" id="SSF54373">
    <property type="entry name" value="FAD-linked reductases, C-terminal domain"/>
    <property type="match status" value="1"/>
</dbReference>
<dbReference type="AlphaFoldDB" id="A0A2N5ZDF1"/>
<protein>
    <submittedName>
        <fullName evidence="3">FAD-dependent oxidoreductase</fullName>
    </submittedName>
</protein>
<dbReference type="EMBL" id="PKTG01000107">
    <property type="protein sequence ID" value="PLX16687.1"/>
    <property type="molecule type" value="Genomic_DNA"/>
</dbReference>
<dbReference type="PANTHER" id="PTHR13847:SF287">
    <property type="entry name" value="FAD-DEPENDENT OXIDOREDUCTASE DOMAIN-CONTAINING PROTEIN 1"/>
    <property type="match status" value="1"/>
</dbReference>
<dbReference type="Proteomes" id="UP000234857">
    <property type="component" value="Unassembled WGS sequence"/>
</dbReference>
<name>A0A2N5ZDF1_MUIH1</name>
<dbReference type="InterPro" id="IPR036188">
    <property type="entry name" value="FAD/NAD-bd_sf"/>
</dbReference>